<dbReference type="GeneID" id="98567515"/>
<dbReference type="InterPro" id="IPR037185">
    <property type="entry name" value="EmrE-like"/>
</dbReference>
<comment type="subcellular location">
    <subcellularLocation>
        <location evidence="1 6">Cell membrane</location>
        <topology evidence="1 6">Multi-pass membrane protein</topology>
    </subcellularLocation>
</comment>
<keyword evidence="2" id="KW-1003">Cell membrane</keyword>
<proteinExistence type="inferred from homology"/>
<protein>
    <submittedName>
        <fullName evidence="8">QacE family quaternary ammonium compound efflux SMR transporter</fullName>
    </submittedName>
</protein>
<dbReference type="AlphaFoldDB" id="A0A429ZTV0"/>
<evidence type="ECO:0000256" key="6">
    <source>
        <dbReference type="RuleBase" id="RU003942"/>
    </source>
</evidence>
<dbReference type="GO" id="GO:0005886">
    <property type="term" value="C:plasma membrane"/>
    <property type="evidence" value="ECO:0007669"/>
    <property type="project" value="UniProtKB-SubCell"/>
</dbReference>
<evidence type="ECO:0000256" key="3">
    <source>
        <dbReference type="ARBA" id="ARBA00022692"/>
    </source>
</evidence>
<name>A0A429ZTV0_9ENTE</name>
<comment type="similarity">
    <text evidence="6">Belongs to the drug/metabolite transporter (DMT) superfamily. Small multidrug resistance (SMR) (TC 2.A.7.1) family.</text>
</comment>
<accession>A0A429ZTV0</accession>
<dbReference type="Proteomes" id="UP000287239">
    <property type="component" value="Unassembled WGS sequence"/>
</dbReference>
<evidence type="ECO:0000256" key="2">
    <source>
        <dbReference type="ARBA" id="ARBA00022475"/>
    </source>
</evidence>
<feature type="transmembrane region" description="Helical" evidence="7">
    <location>
        <begin position="83"/>
        <end position="102"/>
    </location>
</feature>
<keyword evidence="4 7" id="KW-1133">Transmembrane helix</keyword>
<evidence type="ECO:0000256" key="1">
    <source>
        <dbReference type="ARBA" id="ARBA00004651"/>
    </source>
</evidence>
<evidence type="ECO:0000256" key="4">
    <source>
        <dbReference type="ARBA" id="ARBA00022989"/>
    </source>
</evidence>
<dbReference type="InterPro" id="IPR045324">
    <property type="entry name" value="Small_multidrug_res"/>
</dbReference>
<feature type="transmembrane region" description="Helical" evidence="7">
    <location>
        <begin position="28"/>
        <end position="46"/>
    </location>
</feature>
<evidence type="ECO:0000313" key="8">
    <source>
        <dbReference type="EMBL" id="RST97092.1"/>
    </source>
</evidence>
<dbReference type="EMBL" id="NGJU01000004">
    <property type="protein sequence ID" value="RST97092.1"/>
    <property type="molecule type" value="Genomic_DNA"/>
</dbReference>
<reference evidence="8 9" key="1">
    <citation type="submission" date="2017-05" db="EMBL/GenBank/DDBJ databases">
        <title>Vagococcus spp. assemblies.</title>
        <authorList>
            <person name="Gulvik C.A."/>
        </authorList>
    </citation>
    <scope>NUCLEOTIDE SEQUENCE [LARGE SCALE GENOMIC DNA]</scope>
    <source>
        <strain evidence="8 9">NCFB 2777</strain>
    </source>
</reference>
<evidence type="ECO:0000256" key="7">
    <source>
        <dbReference type="SAM" id="Phobius"/>
    </source>
</evidence>
<dbReference type="Gene3D" id="1.10.3730.20">
    <property type="match status" value="1"/>
</dbReference>
<gene>
    <name evidence="8" type="ORF">CBF35_03970</name>
</gene>
<dbReference type="Pfam" id="PF00893">
    <property type="entry name" value="Multi_Drug_Res"/>
    <property type="match status" value="1"/>
</dbReference>
<dbReference type="PANTHER" id="PTHR30561:SF7">
    <property type="entry name" value="GUANIDINIUM EFFLUX SYSTEM SUBUNIT GDNC-RELATED"/>
    <property type="match status" value="1"/>
</dbReference>
<dbReference type="GO" id="GO:0022857">
    <property type="term" value="F:transmembrane transporter activity"/>
    <property type="evidence" value="ECO:0007669"/>
    <property type="project" value="InterPro"/>
</dbReference>
<dbReference type="PANTHER" id="PTHR30561">
    <property type="entry name" value="SMR FAMILY PROTON-DEPENDENT DRUG EFFLUX TRANSPORTER SUGE"/>
    <property type="match status" value="1"/>
</dbReference>
<evidence type="ECO:0000313" key="9">
    <source>
        <dbReference type="Proteomes" id="UP000287239"/>
    </source>
</evidence>
<evidence type="ECO:0000256" key="5">
    <source>
        <dbReference type="ARBA" id="ARBA00023136"/>
    </source>
</evidence>
<dbReference type="SUPFAM" id="SSF103481">
    <property type="entry name" value="Multidrug resistance efflux transporter EmrE"/>
    <property type="match status" value="1"/>
</dbReference>
<sequence>MNKEWTKVLVAGMFEVGWVIGLKHASNLFEWGLTILAIFFSFYLMISASQKLPVGTVYAVFVGIGTTGTVLLESLLFKEPLSVAKIGLIVLLLIGVVGLKLATPKEVNAGGEQ</sequence>
<organism evidence="8 9">
    <name type="scientific">Vagococcus salmoninarum</name>
    <dbReference type="NCBI Taxonomy" id="2739"/>
    <lineage>
        <taxon>Bacteria</taxon>
        <taxon>Bacillati</taxon>
        <taxon>Bacillota</taxon>
        <taxon>Bacilli</taxon>
        <taxon>Lactobacillales</taxon>
        <taxon>Enterococcaceae</taxon>
        <taxon>Vagococcus</taxon>
    </lineage>
</organism>
<keyword evidence="9" id="KW-1185">Reference proteome</keyword>
<dbReference type="OrthoDB" id="2168659at2"/>
<keyword evidence="3 6" id="KW-0812">Transmembrane</keyword>
<keyword evidence="5 7" id="KW-0472">Membrane</keyword>
<dbReference type="RefSeq" id="WP_126778691.1">
    <property type="nucleotide sequence ID" value="NZ_CAUQJP010000001.1"/>
</dbReference>
<comment type="caution">
    <text evidence="8">The sequence shown here is derived from an EMBL/GenBank/DDBJ whole genome shotgun (WGS) entry which is preliminary data.</text>
</comment>
<dbReference type="InterPro" id="IPR000390">
    <property type="entry name" value="Small_drug/metabolite_transptr"/>
</dbReference>
<feature type="transmembrane region" description="Helical" evidence="7">
    <location>
        <begin position="58"/>
        <end position="77"/>
    </location>
</feature>